<comment type="catalytic activity">
    <reaction evidence="3">
        <text>3-O-[beta-D-GlcA-(1-&gt;3)-beta-D-Gal-(1-&gt;3)-beta-D-Gal-(1-&gt;4)-beta-D-2-O-P-Xyl]-L-seryl-[protein] + H2O = 3-O-(beta-D-GlcA-(1-&gt;3)-beta-D-Gal-(1-&gt;3)-beta-D-Gal-(1-&gt;4)-beta-D-Xyl)-L-seryl-[protein] + phosphate</text>
        <dbReference type="Rhea" id="RHEA:56512"/>
        <dbReference type="Rhea" id="RHEA-COMP:12573"/>
        <dbReference type="Rhea" id="RHEA-COMP:14559"/>
        <dbReference type="ChEBI" id="CHEBI:15377"/>
        <dbReference type="ChEBI" id="CHEBI:43474"/>
        <dbReference type="ChEBI" id="CHEBI:132093"/>
        <dbReference type="ChEBI" id="CHEBI:140495"/>
    </reaction>
</comment>
<dbReference type="CDD" id="cd07061">
    <property type="entry name" value="HP_HAP_like"/>
    <property type="match status" value="1"/>
</dbReference>
<dbReference type="InterPro" id="IPR050645">
    <property type="entry name" value="Histidine_acid_phosphatase"/>
</dbReference>
<dbReference type="InterPro" id="IPR000560">
    <property type="entry name" value="His_Pase_clade-2"/>
</dbReference>
<evidence type="ECO:0000313" key="6">
    <source>
        <dbReference type="EMBL" id="PWA28090.1"/>
    </source>
</evidence>
<dbReference type="GO" id="GO:0005794">
    <property type="term" value="C:Golgi apparatus"/>
    <property type="evidence" value="ECO:0007669"/>
    <property type="project" value="TreeGrafter"/>
</dbReference>
<keyword evidence="2" id="KW-0378">Hydrolase</keyword>
<protein>
    <recommendedName>
        <fullName evidence="4">2-phosphoxylose phosphatase 1</fullName>
    </recommendedName>
    <alternativeName>
        <fullName evidence="5">Acid phosphatase-like protein 2</fullName>
    </alternativeName>
</protein>
<dbReference type="InterPro" id="IPR033379">
    <property type="entry name" value="Acid_Pase_AS"/>
</dbReference>
<evidence type="ECO:0000313" key="7">
    <source>
        <dbReference type="Proteomes" id="UP000250572"/>
    </source>
</evidence>
<dbReference type="AlphaFoldDB" id="A0A315VWW9"/>
<dbReference type="Pfam" id="PF00328">
    <property type="entry name" value="His_Phos_2"/>
    <property type="match status" value="1"/>
</dbReference>
<name>A0A315VWW9_GAMAF</name>
<evidence type="ECO:0000256" key="3">
    <source>
        <dbReference type="ARBA" id="ARBA00036311"/>
    </source>
</evidence>
<proteinExistence type="inferred from homology"/>
<dbReference type="PROSITE" id="PS00616">
    <property type="entry name" value="HIS_ACID_PHOSPHAT_1"/>
    <property type="match status" value="1"/>
</dbReference>
<reference evidence="6 7" key="1">
    <citation type="journal article" date="2018" name="G3 (Bethesda)">
        <title>A High-Quality Reference Genome for the Invasive Mosquitofish Gambusia affinis Using a Chicago Library.</title>
        <authorList>
            <person name="Hoffberg S.L."/>
            <person name="Troendle N.J."/>
            <person name="Glenn T.C."/>
            <person name="Mahmud O."/>
            <person name="Louha S."/>
            <person name="Chalopin D."/>
            <person name="Bennetzen J.L."/>
            <person name="Mauricio R."/>
        </authorList>
    </citation>
    <scope>NUCLEOTIDE SEQUENCE [LARGE SCALE GENOMIC DNA]</scope>
    <source>
        <strain evidence="6">NE01/NJP1002.9</strain>
        <tissue evidence="6">Muscle</tissue>
    </source>
</reference>
<dbReference type="InterPro" id="IPR029033">
    <property type="entry name" value="His_PPase_superfam"/>
</dbReference>
<dbReference type="PANTHER" id="PTHR11567:SF110">
    <property type="entry name" value="2-PHOSPHOXYLOSE PHOSPHATASE 1"/>
    <property type="match status" value="1"/>
</dbReference>
<evidence type="ECO:0000256" key="5">
    <source>
        <dbReference type="ARBA" id="ARBA00041499"/>
    </source>
</evidence>
<dbReference type="GO" id="GO:0006024">
    <property type="term" value="P:glycosaminoglycan biosynthetic process"/>
    <property type="evidence" value="ECO:0007669"/>
    <property type="project" value="TreeGrafter"/>
</dbReference>
<comment type="similarity">
    <text evidence="1">Belongs to the histidine acid phosphatase family.</text>
</comment>
<keyword evidence="7" id="KW-1185">Reference proteome</keyword>
<dbReference type="GO" id="GO:0050650">
    <property type="term" value="P:chondroitin sulfate proteoglycan biosynthetic process"/>
    <property type="evidence" value="ECO:0007669"/>
    <property type="project" value="TreeGrafter"/>
</dbReference>
<dbReference type="GO" id="GO:0016791">
    <property type="term" value="F:phosphatase activity"/>
    <property type="evidence" value="ECO:0007669"/>
    <property type="project" value="TreeGrafter"/>
</dbReference>
<dbReference type="EMBL" id="NHOQ01000959">
    <property type="protein sequence ID" value="PWA28090.1"/>
    <property type="molecule type" value="Genomic_DNA"/>
</dbReference>
<dbReference type="SUPFAM" id="SSF53254">
    <property type="entry name" value="Phosphoglycerate mutase-like"/>
    <property type="match status" value="1"/>
</dbReference>
<accession>A0A315VWW9</accession>
<dbReference type="STRING" id="33528.ENSGAFP00000030986"/>
<dbReference type="PANTHER" id="PTHR11567">
    <property type="entry name" value="ACID PHOSPHATASE-RELATED"/>
    <property type="match status" value="1"/>
</dbReference>
<organism evidence="6 7">
    <name type="scientific">Gambusia affinis</name>
    <name type="common">Western mosquitofish</name>
    <name type="synonym">Heterandria affinis</name>
    <dbReference type="NCBI Taxonomy" id="33528"/>
    <lineage>
        <taxon>Eukaryota</taxon>
        <taxon>Metazoa</taxon>
        <taxon>Chordata</taxon>
        <taxon>Craniata</taxon>
        <taxon>Vertebrata</taxon>
        <taxon>Euteleostomi</taxon>
        <taxon>Actinopterygii</taxon>
        <taxon>Neopterygii</taxon>
        <taxon>Teleostei</taxon>
        <taxon>Neoteleostei</taxon>
        <taxon>Acanthomorphata</taxon>
        <taxon>Ovalentaria</taxon>
        <taxon>Atherinomorphae</taxon>
        <taxon>Cyprinodontiformes</taxon>
        <taxon>Poeciliidae</taxon>
        <taxon>Poeciliinae</taxon>
        <taxon>Gambusia</taxon>
    </lineage>
</organism>
<evidence type="ECO:0000256" key="1">
    <source>
        <dbReference type="ARBA" id="ARBA00005375"/>
    </source>
</evidence>
<dbReference type="Proteomes" id="UP000250572">
    <property type="component" value="Unassembled WGS sequence"/>
</dbReference>
<dbReference type="Gene3D" id="3.40.50.1240">
    <property type="entry name" value="Phosphoglycerate mutase-like"/>
    <property type="match status" value="1"/>
</dbReference>
<gene>
    <name evidence="6" type="ORF">CCH79_00012173</name>
</gene>
<comment type="caution">
    <text evidence="6">The sequence shown here is derived from an EMBL/GenBank/DDBJ whole genome shotgun (WGS) entry which is preliminary data.</text>
</comment>
<evidence type="ECO:0000256" key="2">
    <source>
        <dbReference type="ARBA" id="ARBA00022801"/>
    </source>
</evidence>
<sequence>MLARNRFLFLVVVGGAVLAVLSFSLQFCKSTCPSPVQLSCAPIRTEDEVTKAPLCMGLWQSRSGEVWSVCRGLCLDGGLGVNLIPTSPMLEEQTVQDADGGFRGLQAKSRKRVFPVHHNQEPDPVFEAYSYCNTPNRTEQAWEGHSPADYKLLSVHVMIRHGDRYPLYAIPKTRRPSIDCTLSASRYTPTPSHPLLTSFINHMGQGTRGHWEAQLGSISRLPNHSVCEMGQLTQTGVVQHLRNGQLLQRAYKHHSLLPSDWSPRQVWMETTGKSRTLQSGLAFLYGFLPDFDWTKVTVHHQWSTLFCGSACECPARSKYLEEEQRRQYRLRVADSNLERTYIDMARTLGVLTRQLRAANPIDSLLCHLCHGLSFPCVSSGDGGTGGCLTMAQFAVIRQQQLDDEVDRRRFGAYRKYAILAMYPYLNRTANKMERVARANEEGRQPRLGGEEVFTLSSGHDVTIAPLLSALGLAEAKFPRYAARIVFEMWKSPPTTQGLAKNKAGKSGRSKSNRKDGEVFIRVLYNGEDVTFHTAFCHPSDRHTNQPLCPLRNFLTFVRKDIFSIVNATSYKEACYKLSGDQKAYSSEGGSSKKNFQNCTIYRDKQSSAILPFWN</sequence>
<evidence type="ECO:0000256" key="4">
    <source>
        <dbReference type="ARBA" id="ARBA00040357"/>
    </source>
</evidence>